<evidence type="ECO:0000313" key="2">
    <source>
        <dbReference type="Proteomes" id="UP001580928"/>
    </source>
</evidence>
<evidence type="ECO:0008006" key="3">
    <source>
        <dbReference type="Google" id="ProtNLM"/>
    </source>
</evidence>
<name>A0ABV5CET1_9SPHI</name>
<dbReference type="PANTHER" id="PTHR41339:SF1">
    <property type="entry name" value="SECRETED PROTEIN"/>
    <property type="match status" value="1"/>
</dbReference>
<keyword evidence="2" id="KW-1185">Reference proteome</keyword>
<protein>
    <recommendedName>
        <fullName evidence="3">T9SS C-terminal target domain-containing protein</fullName>
    </recommendedName>
</protein>
<dbReference type="SUPFAM" id="SSF51126">
    <property type="entry name" value="Pectin lyase-like"/>
    <property type="match status" value="1"/>
</dbReference>
<organism evidence="1 2">
    <name type="scientific">Albibacterium profundi</name>
    <dbReference type="NCBI Taxonomy" id="3134906"/>
    <lineage>
        <taxon>Bacteria</taxon>
        <taxon>Pseudomonadati</taxon>
        <taxon>Bacteroidota</taxon>
        <taxon>Sphingobacteriia</taxon>
        <taxon>Sphingobacteriales</taxon>
        <taxon>Sphingobacteriaceae</taxon>
        <taxon>Albibacterium</taxon>
    </lineage>
</organism>
<dbReference type="PROSITE" id="PS51257">
    <property type="entry name" value="PROKAR_LIPOPROTEIN"/>
    <property type="match status" value="1"/>
</dbReference>
<comment type="caution">
    <text evidence="1">The sequence shown here is derived from an EMBL/GenBank/DDBJ whole genome shotgun (WGS) entry which is preliminary data.</text>
</comment>
<sequence length="407" mass="41869">MKNFFLSLCAVAVLGFATGCSDDGPEGPVPVEPGEELSRSGILTENETWTSNNVYILDGKVVVNDGVTLTIEPGTIIKGAKGQEASASALVVDQGGKLVANGTAESPIIFTSVDDNIQPGQKAGTNLDETANGLWGGVIILGKAPISVGNDAGVAQIEGIPATESYGQYGGDQPNDNSGSLKFVSIRHGGITIGQDNEINGLTLGGVGSGTVIQDIEIVANQDDGIEWFGGTVNSSNLLTWAHGDDGLDVDQQYTGTISNAVVIQGDEPGSAFELDGPEGTTNGTPFIMKDITVFANGKDALVADLRDGVVVNLENILVLNPGLASAVKINGEDSQAELSADRIKFANWELLLPGSLTIADFFTGATAETVIKFSGNASAIESAGEASVGANLANFSWTYAAEKGAF</sequence>
<dbReference type="EMBL" id="JBBVGT010000002">
    <property type="protein sequence ID" value="MFB5946053.1"/>
    <property type="molecule type" value="Genomic_DNA"/>
</dbReference>
<gene>
    <name evidence="1" type="ORF">WKR92_09435</name>
</gene>
<accession>A0ABV5CET1</accession>
<proteinExistence type="predicted"/>
<dbReference type="InterPro" id="IPR011050">
    <property type="entry name" value="Pectin_lyase_fold/virulence"/>
</dbReference>
<dbReference type="RefSeq" id="WP_375557582.1">
    <property type="nucleotide sequence ID" value="NZ_JBBVGT010000002.1"/>
</dbReference>
<dbReference type="Proteomes" id="UP001580928">
    <property type="component" value="Unassembled WGS sequence"/>
</dbReference>
<reference evidence="1 2" key="1">
    <citation type="submission" date="2024-04" db="EMBL/GenBank/DDBJ databases">
        <title>Albibacterium profundi sp. nov., isolated from sediment of the Challenger Deep of Mariana Trench.</title>
        <authorList>
            <person name="Wang Y."/>
        </authorList>
    </citation>
    <scope>NUCLEOTIDE SEQUENCE [LARGE SCALE GENOMIC DNA]</scope>
    <source>
        <strain evidence="1 2">RHL897</strain>
    </source>
</reference>
<evidence type="ECO:0000313" key="1">
    <source>
        <dbReference type="EMBL" id="MFB5946053.1"/>
    </source>
</evidence>
<dbReference type="PANTHER" id="PTHR41339">
    <property type="entry name" value="LIPL48"/>
    <property type="match status" value="1"/>
</dbReference>